<dbReference type="InterPro" id="IPR002781">
    <property type="entry name" value="TM_pro_TauE-like"/>
</dbReference>
<keyword evidence="6" id="KW-1003">Cell membrane</keyword>
<comment type="caution">
    <text evidence="7">The sequence shown here is derived from an EMBL/GenBank/DDBJ whole genome shotgun (WGS) entry which is preliminary data.</text>
</comment>
<accession>A0ABT3SQ38</accession>
<comment type="subcellular location">
    <subcellularLocation>
        <location evidence="6">Cell membrane</location>
        <topology evidence="6">Multi-pass membrane protein</topology>
    </subcellularLocation>
    <subcellularLocation>
        <location evidence="1">Membrane</location>
        <topology evidence="1">Multi-pass membrane protein</topology>
    </subcellularLocation>
</comment>
<evidence type="ECO:0000256" key="3">
    <source>
        <dbReference type="ARBA" id="ARBA00022692"/>
    </source>
</evidence>
<keyword evidence="8" id="KW-1185">Reference proteome</keyword>
<dbReference type="PANTHER" id="PTHR43483">
    <property type="entry name" value="MEMBRANE TRANSPORTER PROTEIN HI_0806-RELATED"/>
    <property type="match status" value="1"/>
</dbReference>
<reference evidence="7" key="1">
    <citation type="submission" date="2019-02" db="EMBL/GenBank/DDBJ databases">
        <authorList>
            <person name="Li S.-H."/>
        </authorList>
    </citation>
    <scope>NUCLEOTIDE SEQUENCE</scope>
    <source>
        <strain evidence="7">IMCC8485</strain>
    </source>
</reference>
<feature type="transmembrane region" description="Helical" evidence="6">
    <location>
        <begin position="149"/>
        <end position="170"/>
    </location>
</feature>
<organism evidence="7 8">
    <name type="scientific">Candidatus Seongchinamella marina</name>
    <dbReference type="NCBI Taxonomy" id="2518990"/>
    <lineage>
        <taxon>Bacteria</taxon>
        <taxon>Pseudomonadati</taxon>
        <taxon>Pseudomonadota</taxon>
        <taxon>Gammaproteobacteria</taxon>
        <taxon>Cellvibrionales</taxon>
        <taxon>Halieaceae</taxon>
        <taxon>Seongchinamella</taxon>
    </lineage>
</organism>
<name>A0ABT3SQ38_9GAMM</name>
<feature type="transmembrane region" description="Helical" evidence="6">
    <location>
        <begin position="182"/>
        <end position="206"/>
    </location>
</feature>
<evidence type="ECO:0000256" key="1">
    <source>
        <dbReference type="ARBA" id="ARBA00004141"/>
    </source>
</evidence>
<dbReference type="Pfam" id="PF01925">
    <property type="entry name" value="TauE"/>
    <property type="match status" value="1"/>
</dbReference>
<comment type="similarity">
    <text evidence="2 6">Belongs to the 4-toluene sulfonate uptake permease (TSUP) (TC 2.A.102) family.</text>
</comment>
<dbReference type="RefSeq" id="WP_279251153.1">
    <property type="nucleotide sequence ID" value="NZ_SHNP01000001.1"/>
</dbReference>
<sequence length="274" mass="28048">MMEGMIPLVLTMLATGVAGGLIAGLLGVGGGIVIVPVLDTALAIRGVDPAIRMHVAVGTSLATIIFTSMSSARAHHAQGAVDMDLVKLWGPFIFVGSLMGSVAAAQVQSAVLAGIFGVVALLIAIQMLLPLDNYRPWKQVPKGAGSIIAPTFIGGLSAMMGIGGGTFSVATLTMMSQPIHRAVGTASLFGLLIAVPGTIGFIINGLGDPRLPAANFGYVNWIGVALIAPMTMLMAPIGARAAHKLSKRALSLAFGVFLLVVAVRMLARVIGFEV</sequence>
<evidence type="ECO:0000256" key="5">
    <source>
        <dbReference type="ARBA" id="ARBA00023136"/>
    </source>
</evidence>
<evidence type="ECO:0000256" key="4">
    <source>
        <dbReference type="ARBA" id="ARBA00022989"/>
    </source>
</evidence>
<feature type="transmembrane region" description="Helical" evidence="6">
    <location>
        <begin position="88"/>
        <end position="105"/>
    </location>
</feature>
<feature type="transmembrane region" description="Helical" evidence="6">
    <location>
        <begin position="12"/>
        <end position="38"/>
    </location>
</feature>
<feature type="transmembrane region" description="Helical" evidence="6">
    <location>
        <begin position="50"/>
        <end position="68"/>
    </location>
</feature>
<evidence type="ECO:0000256" key="6">
    <source>
        <dbReference type="RuleBase" id="RU363041"/>
    </source>
</evidence>
<evidence type="ECO:0000313" key="8">
    <source>
        <dbReference type="Proteomes" id="UP001143307"/>
    </source>
</evidence>
<keyword evidence="5 6" id="KW-0472">Membrane</keyword>
<dbReference type="PANTHER" id="PTHR43483:SF3">
    <property type="entry name" value="MEMBRANE TRANSPORTER PROTEIN HI_0806-RELATED"/>
    <property type="match status" value="1"/>
</dbReference>
<protein>
    <recommendedName>
        <fullName evidence="6">Probable membrane transporter protein</fullName>
    </recommendedName>
</protein>
<evidence type="ECO:0000313" key="7">
    <source>
        <dbReference type="EMBL" id="MCX2972088.1"/>
    </source>
</evidence>
<keyword evidence="4 6" id="KW-1133">Transmembrane helix</keyword>
<feature type="transmembrane region" description="Helical" evidence="6">
    <location>
        <begin position="249"/>
        <end position="267"/>
    </location>
</feature>
<feature type="transmembrane region" description="Helical" evidence="6">
    <location>
        <begin position="218"/>
        <end position="237"/>
    </location>
</feature>
<proteinExistence type="inferred from homology"/>
<evidence type="ECO:0000256" key="2">
    <source>
        <dbReference type="ARBA" id="ARBA00009142"/>
    </source>
</evidence>
<keyword evidence="3 6" id="KW-0812">Transmembrane</keyword>
<gene>
    <name evidence="7" type="ORF">EYC87_00630</name>
</gene>
<dbReference type="Proteomes" id="UP001143307">
    <property type="component" value="Unassembled WGS sequence"/>
</dbReference>
<feature type="transmembrane region" description="Helical" evidence="6">
    <location>
        <begin position="110"/>
        <end position="129"/>
    </location>
</feature>
<dbReference type="EMBL" id="SHNP01000001">
    <property type="protein sequence ID" value="MCX2972088.1"/>
    <property type="molecule type" value="Genomic_DNA"/>
</dbReference>